<sequence>MLKYHTTKIMKQVIKIIIILFAIVLYTHDYLNAQTKFKLDYDIKSNRNKPYKQSMEDSLFRELYVTIYYTYYNPTYMYNKVPVFTVLKVDIDWDGKVTWLGFSDSADSTFVKAWLTKPKHHDDKATFERYAKVKSYKSVSLLIPVAYETDLPNSNKYYTNDYLESYFKFDKKAFTGNAIMLSPIIIPILTTGNE</sequence>
<evidence type="ECO:0000313" key="3">
    <source>
        <dbReference type="Proteomes" id="UP000199072"/>
    </source>
</evidence>
<name>A0A1G7AZQ2_9SPHI</name>
<dbReference type="EMBL" id="FNAI01000004">
    <property type="protein sequence ID" value="SDE20241.1"/>
    <property type="molecule type" value="Genomic_DNA"/>
</dbReference>
<accession>A0A1G7AZQ2</accession>
<dbReference type="STRING" id="1391627.SAMN05216464_104325"/>
<reference evidence="2 3" key="1">
    <citation type="submission" date="2016-10" db="EMBL/GenBank/DDBJ databases">
        <authorList>
            <person name="de Groot N.N."/>
        </authorList>
    </citation>
    <scope>NUCLEOTIDE SEQUENCE [LARGE SCALE GENOMIC DNA]</scope>
    <source>
        <strain evidence="2 3">47C3B</strain>
    </source>
</reference>
<feature type="transmembrane region" description="Helical" evidence="1">
    <location>
        <begin position="12"/>
        <end position="31"/>
    </location>
</feature>
<keyword evidence="1" id="KW-0812">Transmembrane</keyword>
<keyword evidence="1" id="KW-1133">Transmembrane helix</keyword>
<keyword evidence="1" id="KW-0472">Membrane</keyword>
<keyword evidence="3" id="KW-1185">Reference proteome</keyword>
<evidence type="ECO:0000256" key="1">
    <source>
        <dbReference type="SAM" id="Phobius"/>
    </source>
</evidence>
<evidence type="ECO:0000313" key="2">
    <source>
        <dbReference type="EMBL" id="SDE20241.1"/>
    </source>
</evidence>
<protein>
    <submittedName>
        <fullName evidence="2">Uncharacterized protein</fullName>
    </submittedName>
</protein>
<organism evidence="2 3">
    <name type="scientific">Mucilaginibacter pineti</name>
    <dbReference type="NCBI Taxonomy" id="1391627"/>
    <lineage>
        <taxon>Bacteria</taxon>
        <taxon>Pseudomonadati</taxon>
        <taxon>Bacteroidota</taxon>
        <taxon>Sphingobacteriia</taxon>
        <taxon>Sphingobacteriales</taxon>
        <taxon>Sphingobacteriaceae</taxon>
        <taxon>Mucilaginibacter</taxon>
    </lineage>
</organism>
<dbReference type="Proteomes" id="UP000199072">
    <property type="component" value="Unassembled WGS sequence"/>
</dbReference>
<proteinExistence type="predicted"/>
<dbReference type="AlphaFoldDB" id="A0A1G7AZQ2"/>
<gene>
    <name evidence="2" type="ORF">SAMN05216464_104325</name>
</gene>